<evidence type="ECO:0000256" key="1">
    <source>
        <dbReference type="SAM" id="Phobius"/>
    </source>
</evidence>
<evidence type="ECO:0000313" key="3">
    <source>
        <dbReference type="EMBL" id="GLI55777.1"/>
    </source>
</evidence>
<name>A0A9W6GKD3_9FUSO</name>
<feature type="transmembrane region" description="Helical" evidence="1">
    <location>
        <begin position="73"/>
        <end position="90"/>
    </location>
</feature>
<dbReference type="RefSeq" id="WP_281834466.1">
    <property type="nucleotide sequence ID" value="NZ_BSDY01000005.1"/>
</dbReference>
<comment type="caution">
    <text evidence="3">The sequence shown here is derived from an EMBL/GenBank/DDBJ whole genome shotgun (WGS) entry which is preliminary data.</text>
</comment>
<evidence type="ECO:0000259" key="2">
    <source>
        <dbReference type="Pfam" id="PF04892"/>
    </source>
</evidence>
<keyword evidence="1" id="KW-0472">Membrane</keyword>
<evidence type="ECO:0000313" key="4">
    <source>
        <dbReference type="Proteomes" id="UP001144471"/>
    </source>
</evidence>
<protein>
    <recommendedName>
        <fullName evidence="2">VanZ-like domain-containing protein</fullName>
    </recommendedName>
</protein>
<reference evidence="3" key="1">
    <citation type="submission" date="2022-12" db="EMBL/GenBank/DDBJ databases">
        <title>Reference genome sequencing for broad-spectrum identification of bacterial and archaeal isolates by mass spectrometry.</title>
        <authorList>
            <person name="Sekiguchi Y."/>
            <person name="Tourlousse D.M."/>
        </authorList>
    </citation>
    <scope>NUCLEOTIDE SEQUENCE</scope>
    <source>
        <strain evidence="3">10succ1</strain>
    </source>
</reference>
<organism evidence="3 4">
    <name type="scientific">Propionigenium maris DSM 9537</name>
    <dbReference type="NCBI Taxonomy" id="1123000"/>
    <lineage>
        <taxon>Bacteria</taxon>
        <taxon>Fusobacteriati</taxon>
        <taxon>Fusobacteriota</taxon>
        <taxon>Fusobacteriia</taxon>
        <taxon>Fusobacteriales</taxon>
        <taxon>Fusobacteriaceae</taxon>
        <taxon>Propionigenium</taxon>
    </lineage>
</organism>
<dbReference type="AlphaFoldDB" id="A0A9W6GKD3"/>
<proteinExistence type="predicted"/>
<sequence>MEVISIRKNTFKIIGVALVILTILLAFWFSSQTGDVSIGQSDRVLLELNLVSQYDITAETPKYFRRRFLLRKGAHLVIYMIIGMGVTLTVTDKPKRVLTIVILLAAFDEFIQIFTGRGASLSDILIDLVGGAIGWFVAKFSKDNIKIFKP</sequence>
<dbReference type="InterPro" id="IPR006976">
    <property type="entry name" value="VanZ-like"/>
</dbReference>
<keyword evidence="1" id="KW-0812">Transmembrane</keyword>
<feature type="transmembrane region" description="Helical" evidence="1">
    <location>
        <begin position="121"/>
        <end position="138"/>
    </location>
</feature>
<gene>
    <name evidence="3" type="ORF">PM10SUCC1_12910</name>
</gene>
<feature type="transmembrane region" description="Helical" evidence="1">
    <location>
        <begin position="12"/>
        <end position="29"/>
    </location>
</feature>
<dbReference type="Proteomes" id="UP001144471">
    <property type="component" value="Unassembled WGS sequence"/>
</dbReference>
<feature type="domain" description="VanZ-like" evidence="2">
    <location>
        <begin position="17"/>
        <end position="140"/>
    </location>
</feature>
<dbReference type="NCBIfam" id="NF037970">
    <property type="entry name" value="vanZ_1"/>
    <property type="match status" value="1"/>
</dbReference>
<accession>A0A9W6GKD3</accession>
<feature type="transmembrane region" description="Helical" evidence="1">
    <location>
        <begin position="97"/>
        <end position="115"/>
    </location>
</feature>
<dbReference type="Pfam" id="PF04892">
    <property type="entry name" value="VanZ"/>
    <property type="match status" value="1"/>
</dbReference>
<keyword evidence="4" id="KW-1185">Reference proteome</keyword>
<keyword evidence="1" id="KW-1133">Transmembrane helix</keyword>
<dbReference type="EMBL" id="BSDY01000005">
    <property type="protein sequence ID" value="GLI55777.1"/>
    <property type="molecule type" value="Genomic_DNA"/>
</dbReference>